<evidence type="ECO:0000313" key="2">
    <source>
        <dbReference type="Proteomes" id="UP000828390"/>
    </source>
</evidence>
<reference evidence="1" key="1">
    <citation type="journal article" date="2019" name="bioRxiv">
        <title>The Genome of the Zebra Mussel, Dreissena polymorpha: A Resource for Invasive Species Research.</title>
        <authorList>
            <person name="McCartney M.A."/>
            <person name="Auch B."/>
            <person name="Kono T."/>
            <person name="Mallez S."/>
            <person name="Zhang Y."/>
            <person name="Obille A."/>
            <person name="Becker A."/>
            <person name="Abrahante J.E."/>
            <person name="Garbe J."/>
            <person name="Badalamenti J.P."/>
            <person name="Herman A."/>
            <person name="Mangelson H."/>
            <person name="Liachko I."/>
            <person name="Sullivan S."/>
            <person name="Sone E.D."/>
            <person name="Koren S."/>
            <person name="Silverstein K.A.T."/>
            <person name="Beckman K.B."/>
            <person name="Gohl D.M."/>
        </authorList>
    </citation>
    <scope>NUCLEOTIDE SEQUENCE</scope>
    <source>
        <strain evidence="1">Duluth1</strain>
        <tissue evidence="1">Whole animal</tissue>
    </source>
</reference>
<name>A0A9D3XZS7_DREPO</name>
<evidence type="ECO:0000313" key="1">
    <source>
        <dbReference type="EMBL" id="KAH3691358.1"/>
    </source>
</evidence>
<proteinExistence type="predicted"/>
<organism evidence="1 2">
    <name type="scientific">Dreissena polymorpha</name>
    <name type="common">Zebra mussel</name>
    <name type="synonym">Mytilus polymorpha</name>
    <dbReference type="NCBI Taxonomy" id="45954"/>
    <lineage>
        <taxon>Eukaryota</taxon>
        <taxon>Metazoa</taxon>
        <taxon>Spiralia</taxon>
        <taxon>Lophotrochozoa</taxon>
        <taxon>Mollusca</taxon>
        <taxon>Bivalvia</taxon>
        <taxon>Autobranchia</taxon>
        <taxon>Heteroconchia</taxon>
        <taxon>Euheterodonta</taxon>
        <taxon>Imparidentia</taxon>
        <taxon>Neoheterodontei</taxon>
        <taxon>Myida</taxon>
        <taxon>Dreissenoidea</taxon>
        <taxon>Dreissenidae</taxon>
        <taxon>Dreissena</taxon>
    </lineage>
</organism>
<accession>A0A9D3XZS7</accession>
<reference evidence="1" key="2">
    <citation type="submission" date="2020-11" db="EMBL/GenBank/DDBJ databases">
        <authorList>
            <person name="McCartney M.A."/>
            <person name="Auch B."/>
            <person name="Kono T."/>
            <person name="Mallez S."/>
            <person name="Becker A."/>
            <person name="Gohl D.M."/>
            <person name="Silverstein K.A.T."/>
            <person name="Koren S."/>
            <person name="Bechman K.B."/>
            <person name="Herman A."/>
            <person name="Abrahante J.E."/>
            <person name="Garbe J."/>
        </authorList>
    </citation>
    <scope>NUCLEOTIDE SEQUENCE</scope>
    <source>
        <strain evidence="1">Duluth1</strain>
        <tissue evidence="1">Whole animal</tissue>
    </source>
</reference>
<sequence length="61" mass="6851">MAQENLTLRHGEPHHLVEDTAPLTAQEGGFFGACTDKLQVAQPTQPHLGHYRMQRVFPLQT</sequence>
<dbReference type="AlphaFoldDB" id="A0A9D3XZS7"/>
<comment type="caution">
    <text evidence="1">The sequence shown here is derived from an EMBL/GenBank/DDBJ whole genome shotgun (WGS) entry which is preliminary data.</text>
</comment>
<protein>
    <submittedName>
        <fullName evidence="1">Uncharacterized protein</fullName>
    </submittedName>
</protein>
<gene>
    <name evidence="1" type="ORF">DPMN_190915</name>
</gene>
<dbReference type="EMBL" id="JAIWYP010000038">
    <property type="protein sequence ID" value="KAH3691358.1"/>
    <property type="molecule type" value="Genomic_DNA"/>
</dbReference>
<keyword evidence="2" id="KW-1185">Reference proteome</keyword>
<dbReference type="Proteomes" id="UP000828390">
    <property type="component" value="Unassembled WGS sequence"/>
</dbReference>